<reference evidence="1 2" key="1">
    <citation type="submission" date="2013-11" db="EMBL/GenBank/DDBJ databases">
        <title>Opisthorchis viverrini - life in the bile duct.</title>
        <authorList>
            <person name="Young N.D."/>
            <person name="Nagarajan N."/>
            <person name="Lin S.J."/>
            <person name="Korhonen P.K."/>
            <person name="Jex A.R."/>
            <person name="Hall R.S."/>
            <person name="Safavi-Hemami H."/>
            <person name="Kaewkong W."/>
            <person name="Bertrand D."/>
            <person name="Gao S."/>
            <person name="Seet Q."/>
            <person name="Wongkham S."/>
            <person name="Teh B.T."/>
            <person name="Wongkham C."/>
            <person name="Intapan P.M."/>
            <person name="Maleewong W."/>
            <person name="Yang X."/>
            <person name="Hu M."/>
            <person name="Wang Z."/>
            <person name="Hofmann A."/>
            <person name="Sternberg P.W."/>
            <person name="Tan P."/>
            <person name="Wang J."/>
            <person name="Gasser R.B."/>
        </authorList>
    </citation>
    <scope>NUCLEOTIDE SEQUENCE [LARGE SCALE GENOMIC DNA]</scope>
</reference>
<dbReference type="RefSeq" id="XP_009167624.1">
    <property type="nucleotide sequence ID" value="XM_009169360.1"/>
</dbReference>
<accession>A0A074ZMM9</accession>
<sequence length="73" mass="7843">MAWNAVAVDLEATNTLPFNSRVQKEKPGPDSFSNSAIASLSSTKIMRANCSCSVFIHYGEHSGSRKNGGQLVK</sequence>
<evidence type="ECO:0000313" key="2">
    <source>
        <dbReference type="Proteomes" id="UP000054324"/>
    </source>
</evidence>
<dbReference type="EMBL" id="KL596695">
    <property type="protein sequence ID" value="KER28633.1"/>
    <property type="molecule type" value="Genomic_DNA"/>
</dbReference>
<protein>
    <submittedName>
        <fullName evidence="1">Uncharacterized protein</fullName>
    </submittedName>
</protein>
<name>A0A074ZMM9_OPIVI</name>
<dbReference type="GeneID" id="20318767"/>
<dbReference type="AlphaFoldDB" id="A0A074ZMM9"/>
<proteinExistence type="predicted"/>
<dbReference type="CTD" id="20318767"/>
<keyword evidence="2" id="KW-1185">Reference proteome</keyword>
<dbReference type="Proteomes" id="UP000054324">
    <property type="component" value="Unassembled WGS sequence"/>
</dbReference>
<dbReference type="KEGG" id="ovi:T265_04585"/>
<evidence type="ECO:0000313" key="1">
    <source>
        <dbReference type="EMBL" id="KER28633.1"/>
    </source>
</evidence>
<organism evidence="1 2">
    <name type="scientific">Opisthorchis viverrini</name>
    <name type="common">Southeast Asian liver fluke</name>
    <dbReference type="NCBI Taxonomy" id="6198"/>
    <lineage>
        <taxon>Eukaryota</taxon>
        <taxon>Metazoa</taxon>
        <taxon>Spiralia</taxon>
        <taxon>Lophotrochozoa</taxon>
        <taxon>Platyhelminthes</taxon>
        <taxon>Trematoda</taxon>
        <taxon>Digenea</taxon>
        <taxon>Opisthorchiida</taxon>
        <taxon>Opisthorchiata</taxon>
        <taxon>Opisthorchiidae</taxon>
        <taxon>Opisthorchis</taxon>
    </lineage>
</organism>
<gene>
    <name evidence="1" type="ORF">T265_04585</name>
</gene>